<dbReference type="Proteomes" id="UP000219914">
    <property type="component" value="Unassembled WGS sequence"/>
</dbReference>
<sequence>MASTLASIGCRVALVEFQKCVMARSCSPHMATEIERLHRTAGVEITLRPE</sequence>
<feature type="domain" description="Pyridine nucleotide-disulphide oxidoreductase N-terminal" evidence="1">
    <location>
        <begin position="1"/>
        <end position="47"/>
    </location>
</feature>
<comment type="caution">
    <text evidence="2">The sequence shown here is derived from an EMBL/GenBank/DDBJ whole genome shotgun (WGS) entry which is preliminary data.</text>
</comment>
<dbReference type="EMBL" id="NWSY01000019">
    <property type="protein sequence ID" value="PDT21164.1"/>
    <property type="molecule type" value="Genomic_DNA"/>
</dbReference>
<evidence type="ECO:0000313" key="2">
    <source>
        <dbReference type="EMBL" id="PDT21164.1"/>
    </source>
</evidence>
<gene>
    <name evidence="2" type="ORF">CO674_23075</name>
</gene>
<accession>A0ABX4JNY4</accession>
<protein>
    <recommendedName>
        <fullName evidence="1">Pyridine nucleotide-disulphide oxidoreductase N-terminal domain-containing protein</fullName>
    </recommendedName>
</protein>
<name>A0ABX4JNY4_9HYPH</name>
<keyword evidence="3" id="KW-1185">Reference proteome</keyword>
<reference evidence="2 3" key="1">
    <citation type="submission" date="2017-09" db="EMBL/GenBank/DDBJ databases">
        <title>Comparative genomics of rhizobia isolated from Phaseolus vulgaris in China.</title>
        <authorList>
            <person name="Tong W."/>
        </authorList>
    </citation>
    <scope>NUCLEOTIDE SEQUENCE [LARGE SCALE GENOMIC DNA]</scope>
    <source>
        <strain evidence="2 3">FH14</strain>
    </source>
</reference>
<organism evidence="2 3">
    <name type="scientific">Rhizobium hidalgonense</name>
    <dbReference type="NCBI Taxonomy" id="1538159"/>
    <lineage>
        <taxon>Bacteria</taxon>
        <taxon>Pseudomonadati</taxon>
        <taxon>Pseudomonadota</taxon>
        <taxon>Alphaproteobacteria</taxon>
        <taxon>Hyphomicrobiales</taxon>
        <taxon>Rhizobiaceae</taxon>
        <taxon>Rhizobium/Agrobacterium group</taxon>
        <taxon>Rhizobium</taxon>
    </lineage>
</organism>
<evidence type="ECO:0000259" key="1">
    <source>
        <dbReference type="Pfam" id="PF00070"/>
    </source>
</evidence>
<dbReference type="RefSeq" id="WP_097536085.1">
    <property type="nucleotide sequence ID" value="NZ_CP054028.1"/>
</dbReference>
<dbReference type="InterPro" id="IPR039648">
    <property type="entry name" value="DHPH_N"/>
</dbReference>
<dbReference type="InterPro" id="IPR036188">
    <property type="entry name" value="FAD/NAD-bd_sf"/>
</dbReference>
<dbReference type="Gene3D" id="3.50.50.60">
    <property type="entry name" value="FAD/NAD(P)-binding domain"/>
    <property type="match status" value="1"/>
</dbReference>
<evidence type="ECO:0000313" key="3">
    <source>
        <dbReference type="Proteomes" id="UP000219914"/>
    </source>
</evidence>
<proteinExistence type="predicted"/>
<dbReference type="Pfam" id="PF00070">
    <property type="entry name" value="Pyr_redox"/>
    <property type="match status" value="1"/>
</dbReference>